<accession>A8F5B6</accession>
<dbReference type="Pfam" id="PF01551">
    <property type="entry name" value="Peptidase_M23"/>
    <property type="match status" value="1"/>
</dbReference>
<dbReference type="CDD" id="cd12797">
    <property type="entry name" value="M23_peptidase"/>
    <property type="match status" value="1"/>
</dbReference>
<dbReference type="GO" id="GO:0004222">
    <property type="term" value="F:metalloendopeptidase activity"/>
    <property type="evidence" value="ECO:0007669"/>
    <property type="project" value="TreeGrafter"/>
</dbReference>
<feature type="domain" description="M23ase beta-sheet core" evidence="2">
    <location>
        <begin position="48"/>
        <end position="106"/>
    </location>
</feature>
<dbReference type="eggNOG" id="COG0739">
    <property type="taxonomic scope" value="Bacteria"/>
</dbReference>
<reference evidence="3 4" key="2">
    <citation type="journal article" date="2009" name="Proc. Natl. Acad. Sci. U.S.A.">
        <title>On the chimeric nature, thermophilic origin, and phylogenetic placement of the Thermotogales.</title>
        <authorList>
            <person name="Zhaxybayeva O."/>
            <person name="Swithers K.S."/>
            <person name="Lapierre P."/>
            <person name="Fournier G.P."/>
            <person name="Bickhart D.M."/>
            <person name="DeBoy R.T."/>
            <person name="Nelson K.E."/>
            <person name="Nesbo C.L."/>
            <person name="Doolittle W.F."/>
            <person name="Gogarten J.P."/>
            <person name="Noll K.M."/>
        </authorList>
    </citation>
    <scope>NUCLEOTIDE SEQUENCE [LARGE SCALE GENOMIC DNA]</scope>
    <source>
        <strain evidence="4">ATCC BAA-301 / DSM 14385 / NBRC 107922 / TMO</strain>
    </source>
</reference>
<name>A8F5B6_PSELT</name>
<dbReference type="OrthoDB" id="9805070at2"/>
<dbReference type="InterPro" id="IPR011055">
    <property type="entry name" value="Dup_hybrid_motif"/>
</dbReference>
<proteinExistence type="predicted"/>
<sequence precursor="true">MKRYLVLLVAMISTIVICATFSFPVSTTPLLTSSFGEFRGTGNRGPHFHMGIDLSTGMRSGVPILAAEDGWLVRVEIDEDDIYGNVVVLYHDDGYKTLYAHLSEFSEKLKLIIDSVVSEFGRKRIVVKFPERTFFFKAGEPVGYSGQTGEAAQPHCHFEIRNIDETICYDPSQFLNILKPKEARFIVKSLVINSEKYSYREDEVYPFKGDFPKISINAVTEINKNVIGLKSLKMYLNENLVYHIDFSEIPIDEFNNVWSVYTNDSVADGYNYDAWYKLYPDQWGNVIKVDNYAEIGKLPSKILVRIICTDFWNEEFEVRFFLERR</sequence>
<dbReference type="RefSeq" id="WP_012002831.1">
    <property type="nucleotide sequence ID" value="NC_009828.1"/>
</dbReference>
<organism evidence="3 4">
    <name type="scientific">Pseudothermotoga lettingae (strain ATCC BAA-301 / DSM 14385 / NBRC 107922 / TMO)</name>
    <name type="common">Thermotoga lettingae</name>
    <dbReference type="NCBI Taxonomy" id="416591"/>
    <lineage>
        <taxon>Bacteria</taxon>
        <taxon>Thermotogati</taxon>
        <taxon>Thermotogota</taxon>
        <taxon>Thermotogae</taxon>
        <taxon>Thermotogales</taxon>
        <taxon>Thermotogaceae</taxon>
        <taxon>Pseudothermotoga</taxon>
    </lineage>
</organism>
<evidence type="ECO:0000256" key="1">
    <source>
        <dbReference type="ARBA" id="ARBA00022729"/>
    </source>
</evidence>
<evidence type="ECO:0000313" key="3">
    <source>
        <dbReference type="EMBL" id="ABV33350.1"/>
    </source>
</evidence>
<dbReference type="EMBL" id="CP000812">
    <property type="protein sequence ID" value="ABV33350.1"/>
    <property type="molecule type" value="Genomic_DNA"/>
</dbReference>
<evidence type="ECO:0000259" key="2">
    <source>
        <dbReference type="Pfam" id="PF01551"/>
    </source>
</evidence>
<keyword evidence="1" id="KW-0732">Signal</keyword>
<reference evidence="3 4" key="1">
    <citation type="submission" date="2007-08" db="EMBL/GenBank/DDBJ databases">
        <title>Complete sequence of Thermotoga lettingae TMO.</title>
        <authorList>
            <consortium name="US DOE Joint Genome Institute"/>
            <person name="Copeland A."/>
            <person name="Lucas S."/>
            <person name="Lapidus A."/>
            <person name="Barry K."/>
            <person name="Glavina del Rio T."/>
            <person name="Dalin E."/>
            <person name="Tice H."/>
            <person name="Pitluck S."/>
            <person name="Foster B."/>
            <person name="Bruce D."/>
            <person name="Schmutz J."/>
            <person name="Larimer F."/>
            <person name="Land M."/>
            <person name="Hauser L."/>
            <person name="Kyrpides N."/>
            <person name="Mikhailova N."/>
            <person name="Nelson K."/>
            <person name="Gogarten J.P."/>
            <person name="Noll K."/>
            <person name="Richardson P."/>
        </authorList>
    </citation>
    <scope>NUCLEOTIDE SEQUENCE [LARGE SCALE GENOMIC DNA]</scope>
    <source>
        <strain evidence="4">ATCC BAA-301 / DSM 14385 / NBRC 107922 / TMO</strain>
    </source>
</reference>
<dbReference type="InterPro" id="IPR050570">
    <property type="entry name" value="Cell_wall_metabolism_enzyme"/>
</dbReference>
<dbReference type="Proteomes" id="UP000002016">
    <property type="component" value="Chromosome"/>
</dbReference>
<dbReference type="SUPFAM" id="SSF51261">
    <property type="entry name" value="Duplicated hybrid motif"/>
    <property type="match status" value="2"/>
</dbReference>
<dbReference type="InterPro" id="IPR016047">
    <property type="entry name" value="M23ase_b-sheet_dom"/>
</dbReference>
<dbReference type="KEGG" id="tle:Tlet_0784"/>
<gene>
    <name evidence="3" type="ordered locus">Tlet_0784</name>
</gene>
<evidence type="ECO:0000313" key="4">
    <source>
        <dbReference type="Proteomes" id="UP000002016"/>
    </source>
</evidence>
<dbReference type="STRING" id="416591.Tlet_0784"/>
<protein>
    <submittedName>
        <fullName evidence="3">Peptidase M23B</fullName>
    </submittedName>
</protein>
<keyword evidence="4" id="KW-1185">Reference proteome</keyword>
<dbReference type="Gene3D" id="2.70.70.10">
    <property type="entry name" value="Glucose Permease (Domain IIA)"/>
    <property type="match status" value="1"/>
</dbReference>
<dbReference type="HOGENOM" id="CLU_860340_0_0_0"/>
<dbReference type="PANTHER" id="PTHR21666">
    <property type="entry name" value="PEPTIDASE-RELATED"/>
    <property type="match status" value="1"/>
</dbReference>
<dbReference type="PANTHER" id="PTHR21666:SF289">
    <property type="entry name" value="L-ALA--D-GLU ENDOPEPTIDASE"/>
    <property type="match status" value="1"/>
</dbReference>
<dbReference type="AlphaFoldDB" id="A8F5B6"/>